<dbReference type="Pfam" id="PF13639">
    <property type="entry name" value="zf-RING_2"/>
    <property type="match status" value="1"/>
</dbReference>
<comment type="catalytic activity">
    <reaction evidence="1">
        <text>S-ubiquitinyl-[E2 ubiquitin-conjugating enzyme]-L-cysteine + [acceptor protein]-L-lysine = [E2 ubiquitin-conjugating enzyme]-L-cysteine + N(6)-ubiquitinyl-[acceptor protein]-L-lysine.</text>
        <dbReference type="EC" id="2.3.2.27"/>
    </reaction>
</comment>
<evidence type="ECO:0000256" key="5">
    <source>
        <dbReference type="ARBA" id="ARBA00022723"/>
    </source>
</evidence>
<dbReference type="InterPro" id="IPR001841">
    <property type="entry name" value="Znf_RING"/>
</dbReference>
<dbReference type="EMBL" id="CAJHNH020002735">
    <property type="protein sequence ID" value="CAG5127580.1"/>
    <property type="molecule type" value="Genomic_DNA"/>
</dbReference>
<dbReference type="Pfam" id="PF14369">
    <property type="entry name" value="Zn_ribbon_19"/>
    <property type="match status" value="1"/>
</dbReference>
<evidence type="ECO:0000313" key="13">
    <source>
        <dbReference type="Proteomes" id="UP000678393"/>
    </source>
</evidence>
<evidence type="ECO:0000256" key="10">
    <source>
        <dbReference type="SAM" id="MobiDB-lite"/>
    </source>
</evidence>
<organism evidence="12 13">
    <name type="scientific">Candidula unifasciata</name>
    <dbReference type="NCBI Taxonomy" id="100452"/>
    <lineage>
        <taxon>Eukaryota</taxon>
        <taxon>Metazoa</taxon>
        <taxon>Spiralia</taxon>
        <taxon>Lophotrochozoa</taxon>
        <taxon>Mollusca</taxon>
        <taxon>Gastropoda</taxon>
        <taxon>Heterobranchia</taxon>
        <taxon>Euthyneura</taxon>
        <taxon>Panpulmonata</taxon>
        <taxon>Eupulmonata</taxon>
        <taxon>Stylommatophora</taxon>
        <taxon>Helicina</taxon>
        <taxon>Helicoidea</taxon>
        <taxon>Geomitridae</taxon>
        <taxon>Candidula</taxon>
    </lineage>
</organism>
<reference evidence="12" key="1">
    <citation type="submission" date="2021-04" db="EMBL/GenBank/DDBJ databases">
        <authorList>
            <consortium name="Molecular Ecology Group"/>
        </authorList>
    </citation>
    <scope>NUCLEOTIDE SEQUENCE</scope>
</reference>
<dbReference type="InterPro" id="IPR039525">
    <property type="entry name" value="RNF126-like_zinc-ribbon"/>
</dbReference>
<keyword evidence="6 9" id="KW-0863">Zinc-finger</keyword>
<dbReference type="GO" id="GO:0061630">
    <property type="term" value="F:ubiquitin protein ligase activity"/>
    <property type="evidence" value="ECO:0007669"/>
    <property type="project" value="UniProtKB-EC"/>
</dbReference>
<evidence type="ECO:0000256" key="4">
    <source>
        <dbReference type="ARBA" id="ARBA00022679"/>
    </source>
</evidence>
<evidence type="ECO:0000256" key="1">
    <source>
        <dbReference type="ARBA" id="ARBA00000900"/>
    </source>
</evidence>
<keyword evidence="13" id="KW-1185">Reference proteome</keyword>
<dbReference type="OrthoDB" id="8062037at2759"/>
<dbReference type="GO" id="GO:0008270">
    <property type="term" value="F:zinc ion binding"/>
    <property type="evidence" value="ECO:0007669"/>
    <property type="project" value="UniProtKB-KW"/>
</dbReference>
<evidence type="ECO:0000259" key="11">
    <source>
        <dbReference type="PROSITE" id="PS50089"/>
    </source>
</evidence>
<feature type="compositionally biased region" description="Low complexity" evidence="10">
    <location>
        <begin position="295"/>
        <end position="311"/>
    </location>
</feature>
<evidence type="ECO:0000256" key="3">
    <source>
        <dbReference type="ARBA" id="ARBA00012483"/>
    </source>
</evidence>
<feature type="domain" description="RING-type" evidence="11">
    <location>
        <begin position="226"/>
        <end position="267"/>
    </location>
</feature>
<dbReference type="EC" id="2.3.2.27" evidence="3"/>
<evidence type="ECO:0000256" key="8">
    <source>
        <dbReference type="ARBA" id="ARBA00022833"/>
    </source>
</evidence>
<dbReference type="PANTHER" id="PTHR15710:SF243">
    <property type="entry name" value="E3 UBIQUITIN-PROTEIN LIGASE PRAJA-2 ISOFORM X1"/>
    <property type="match status" value="1"/>
</dbReference>
<name>A0A8S3ZIQ3_9EUPU</name>
<keyword evidence="8" id="KW-0862">Zinc</keyword>
<keyword evidence="7" id="KW-0833">Ubl conjugation pathway</keyword>
<protein>
    <recommendedName>
        <fullName evidence="3">RING-type E3 ubiquitin transferase</fullName>
        <ecNumber evidence="3">2.3.2.27</ecNumber>
    </recommendedName>
</protein>
<feature type="region of interest" description="Disordered" evidence="10">
    <location>
        <begin position="274"/>
        <end position="318"/>
    </location>
</feature>
<evidence type="ECO:0000256" key="9">
    <source>
        <dbReference type="PROSITE-ProRule" id="PRU00175"/>
    </source>
</evidence>
<comment type="pathway">
    <text evidence="2">Protein modification; protein ubiquitination.</text>
</comment>
<comment type="caution">
    <text evidence="12">The sequence shown here is derived from an EMBL/GenBank/DDBJ whole genome shotgun (WGS) entry which is preliminary data.</text>
</comment>
<evidence type="ECO:0000256" key="7">
    <source>
        <dbReference type="ARBA" id="ARBA00022786"/>
    </source>
</evidence>
<keyword evidence="5" id="KW-0479">Metal-binding</keyword>
<dbReference type="GO" id="GO:0000209">
    <property type="term" value="P:protein polyubiquitination"/>
    <property type="evidence" value="ECO:0007669"/>
    <property type="project" value="UniProtKB-ARBA"/>
</dbReference>
<proteinExistence type="predicted"/>
<evidence type="ECO:0000313" key="12">
    <source>
        <dbReference type="EMBL" id="CAG5127580.1"/>
    </source>
</evidence>
<feature type="region of interest" description="Disordered" evidence="10">
    <location>
        <begin position="86"/>
        <end position="106"/>
    </location>
</feature>
<dbReference type="AlphaFoldDB" id="A0A8S3ZIQ3"/>
<evidence type="ECO:0000256" key="2">
    <source>
        <dbReference type="ARBA" id="ARBA00004906"/>
    </source>
</evidence>
<dbReference type="GO" id="GO:0005737">
    <property type="term" value="C:cytoplasm"/>
    <property type="evidence" value="ECO:0007669"/>
    <property type="project" value="TreeGrafter"/>
</dbReference>
<sequence>MAEATMVERPHDIYFCHECMREVQLNIPALTCSRCNSEFVEEMESRPAPPPQSSADSRSTDPALQFAELLNTSLFELIRSTGGPQLHRHRYNTRSSVRHDDADSEDDEMLGVAPSAVFHINSGDPQQAGQQSLPWVKSFVLFRKLKIINYVIQRLGSDLGGGRSPLRILHANPGDYAWGPSGLDAIISQLLNHLEGTGAPPAQKDKIDNLPRITIEQIHIENTLQCSICMDDFELAMEARKLPCDHLYHSECIVKWLEMHGTCPVCRKDLNGEDTSTHDSDYTTGFQQPTGEGNGATSSSSTSMGPSTSSSFRDLWRN</sequence>
<dbReference type="PANTHER" id="PTHR15710">
    <property type="entry name" value="E3 UBIQUITIN-PROTEIN LIGASE PRAJA"/>
    <property type="match status" value="1"/>
</dbReference>
<keyword evidence="4" id="KW-0808">Transferase</keyword>
<gene>
    <name evidence="12" type="ORF">CUNI_LOCUS13138</name>
</gene>
<dbReference type="Gene3D" id="3.30.40.10">
    <property type="entry name" value="Zinc/RING finger domain, C3HC4 (zinc finger)"/>
    <property type="match status" value="1"/>
</dbReference>
<dbReference type="SMART" id="SM00184">
    <property type="entry name" value="RING"/>
    <property type="match status" value="1"/>
</dbReference>
<evidence type="ECO:0000256" key="6">
    <source>
        <dbReference type="ARBA" id="ARBA00022771"/>
    </source>
</evidence>
<dbReference type="InterPro" id="IPR013083">
    <property type="entry name" value="Znf_RING/FYVE/PHD"/>
</dbReference>
<dbReference type="Proteomes" id="UP000678393">
    <property type="component" value="Unassembled WGS sequence"/>
</dbReference>
<dbReference type="PROSITE" id="PS50089">
    <property type="entry name" value="ZF_RING_2"/>
    <property type="match status" value="1"/>
</dbReference>
<dbReference type="SUPFAM" id="SSF57850">
    <property type="entry name" value="RING/U-box"/>
    <property type="match status" value="1"/>
</dbReference>
<accession>A0A8S3ZIQ3</accession>
<dbReference type="FunFam" id="3.30.40.10:FF:000069">
    <property type="entry name" value="E3 ubiquitin-protein ligase RNF115"/>
    <property type="match status" value="1"/>
</dbReference>